<feature type="transmembrane region" description="Helical" evidence="9">
    <location>
        <begin position="190"/>
        <end position="223"/>
    </location>
</feature>
<accession>A0A7I7T4K4</accession>
<feature type="domain" description="Putative mannosyltransferase YkcA/B-like C-terminal" evidence="11">
    <location>
        <begin position="537"/>
        <end position="618"/>
    </location>
</feature>
<evidence type="ECO:0000313" key="13">
    <source>
        <dbReference type="Proteomes" id="UP000467148"/>
    </source>
</evidence>
<dbReference type="InterPro" id="IPR050297">
    <property type="entry name" value="LipidA_mod_glycosyltrf_83"/>
</dbReference>
<dbReference type="GO" id="GO:0009103">
    <property type="term" value="P:lipopolysaccharide biosynthetic process"/>
    <property type="evidence" value="ECO:0007669"/>
    <property type="project" value="UniProtKB-ARBA"/>
</dbReference>
<dbReference type="GO" id="GO:0016763">
    <property type="term" value="F:pentosyltransferase activity"/>
    <property type="evidence" value="ECO:0007669"/>
    <property type="project" value="TreeGrafter"/>
</dbReference>
<evidence type="ECO:0000256" key="9">
    <source>
        <dbReference type="SAM" id="Phobius"/>
    </source>
</evidence>
<evidence type="ECO:0000259" key="11">
    <source>
        <dbReference type="Pfam" id="PF24878"/>
    </source>
</evidence>
<dbReference type="InterPro" id="IPR038731">
    <property type="entry name" value="RgtA/B/C-like"/>
</dbReference>
<protein>
    <submittedName>
        <fullName evidence="12">Glycosyl transferase</fullName>
    </submittedName>
</protein>
<comment type="subcellular location">
    <subcellularLocation>
        <location evidence="1">Cell membrane</location>
        <topology evidence="1">Multi-pass membrane protein</topology>
    </subcellularLocation>
</comment>
<dbReference type="PANTHER" id="PTHR33908:SF3">
    <property type="entry name" value="UNDECAPRENYL PHOSPHATE-ALPHA-4-AMINO-4-DEOXY-L-ARABINOSE ARABINOSYL TRANSFERASE"/>
    <property type="match status" value="1"/>
</dbReference>
<evidence type="ECO:0000313" key="12">
    <source>
        <dbReference type="EMBL" id="BBY64217.1"/>
    </source>
</evidence>
<dbReference type="GO" id="GO:0010041">
    <property type="term" value="P:response to iron(III) ion"/>
    <property type="evidence" value="ECO:0007669"/>
    <property type="project" value="TreeGrafter"/>
</dbReference>
<dbReference type="InterPro" id="IPR056785">
    <property type="entry name" value="YkcA/B-like_C"/>
</dbReference>
<feature type="transmembrane region" description="Helical" evidence="9">
    <location>
        <begin position="32"/>
        <end position="51"/>
    </location>
</feature>
<reference evidence="12 13" key="1">
    <citation type="journal article" date="2019" name="Emerg. Microbes Infect.">
        <title>Comprehensive subspecies identification of 175 nontuberculous mycobacteria species based on 7547 genomic profiles.</title>
        <authorList>
            <person name="Matsumoto Y."/>
            <person name="Kinjo T."/>
            <person name="Motooka D."/>
            <person name="Nabeya D."/>
            <person name="Jung N."/>
            <person name="Uechi K."/>
            <person name="Horii T."/>
            <person name="Iida T."/>
            <person name="Fujita J."/>
            <person name="Nakamura S."/>
        </authorList>
    </citation>
    <scope>NUCLEOTIDE SEQUENCE [LARGE SCALE GENOMIC DNA]</scope>
    <source>
        <strain evidence="12 13">JCM 30396</strain>
    </source>
</reference>
<dbReference type="EMBL" id="AP022596">
    <property type="protein sequence ID" value="BBY64217.1"/>
    <property type="molecule type" value="Genomic_DNA"/>
</dbReference>
<feature type="region of interest" description="Disordered" evidence="8">
    <location>
        <begin position="502"/>
        <end position="529"/>
    </location>
</feature>
<keyword evidence="7 9" id="KW-0472">Membrane</keyword>
<dbReference type="GO" id="GO:0005886">
    <property type="term" value="C:plasma membrane"/>
    <property type="evidence" value="ECO:0007669"/>
    <property type="project" value="UniProtKB-SubCell"/>
</dbReference>
<name>A0A7I7T4K4_9MYCO</name>
<dbReference type="Pfam" id="PF24878">
    <property type="entry name" value="YkcB_C"/>
    <property type="match status" value="1"/>
</dbReference>
<organism evidence="12 13">
    <name type="scientific">Mycolicibacterium helvum</name>
    <dbReference type="NCBI Taxonomy" id="1534349"/>
    <lineage>
        <taxon>Bacteria</taxon>
        <taxon>Bacillati</taxon>
        <taxon>Actinomycetota</taxon>
        <taxon>Actinomycetes</taxon>
        <taxon>Mycobacteriales</taxon>
        <taxon>Mycobacteriaceae</taxon>
        <taxon>Mycolicibacterium</taxon>
    </lineage>
</organism>
<dbReference type="Pfam" id="PF13231">
    <property type="entry name" value="PMT_2"/>
    <property type="match status" value="1"/>
</dbReference>
<feature type="transmembrane region" description="Helical" evidence="9">
    <location>
        <begin position="414"/>
        <end position="433"/>
    </location>
</feature>
<keyword evidence="5 9" id="KW-0812">Transmembrane</keyword>
<keyword evidence="6 9" id="KW-1133">Transmembrane helix</keyword>
<evidence type="ECO:0000256" key="7">
    <source>
        <dbReference type="ARBA" id="ARBA00023136"/>
    </source>
</evidence>
<feature type="transmembrane region" description="Helical" evidence="9">
    <location>
        <begin position="445"/>
        <end position="464"/>
    </location>
</feature>
<evidence type="ECO:0000256" key="6">
    <source>
        <dbReference type="ARBA" id="ARBA00022989"/>
    </source>
</evidence>
<dbReference type="PANTHER" id="PTHR33908">
    <property type="entry name" value="MANNOSYLTRANSFERASE YKCB-RELATED"/>
    <property type="match status" value="1"/>
</dbReference>
<dbReference type="AlphaFoldDB" id="A0A7I7T4K4"/>
<feature type="transmembrane region" description="Helical" evidence="9">
    <location>
        <begin position="358"/>
        <end position="379"/>
    </location>
</feature>
<feature type="transmembrane region" description="Helical" evidence="9">
    <location>
        <begin position="235"/>
        <end position="256"/>
    </location>
</feature>
<keyword evidence="13" id="KW-1185">Reference proteome</keyword>
<evidence type="ECO:0000256" key="5">
    <source>
        <dbReference type="ARBA" id="ARBA00022692"/>
    </source>
</evidence>
<dbReference type="RefSeq" id="WP_425563436.1">
    <property type="nucleotide sequence ID" value="NZ_BAABEL010000009.1"/>
</dbReference>
<evidence type="ECO:0000256" key="4">
    <source>
        <dbReference type="ARBA" id="ARBA00022679"/>
    </source>
</evidence>
<evidence type="ECO:0000256" key="3">
    <source>
        <dbReference type="ARBA" id="ARBA00022676"/>
    </source>
</evidence>
<feature type="transmembrane region" description="Helical" evidence="9">
    <location>
        <begin position="385"/>
        <end position="402"/>
    </location>
</feature>
<feature type="transmembrane region" description="Helical" evidence="9">
    <location>
        <begin position="106"/>
        <end position="130"/>
    </location>
</feature>
<dbReference type="KEGG" id="mhev:MHEL_24600"/>
<gene>
    <name evidence="12" type="ORF">MHEL_24600</name>
</gene>
<keyword evidence="3" id="KW-0328">Glycosyltransferase</keyword>
<feature type="transmembrane region" description="Helical" evidence="9">
    <location>
        <begin position="136"/>
        <end position="159"/>
    </location>
</feature>
<evidence type="ECO:0000256" key="2">
    <source>
        <dbReference type="ARBA" id="ARBA00022475"/>
    </source>
</evidence>
<feature type="domain" description="Glycosyltransferase RgtA/B/C/D-like" evidence="10">
    <location>
        <begin position="91"/>
        <end position="245"/>
    </location>
</feature>
<feature type="transmembrane region" description="Helical" evidence="9">
    <location>
        <begin position="332"/>
        <end position="351"/>
    </location>
</feature>
<keyword evidence="4 12" id="KW-0808">Transferase</keyword>
<feature type="transmembrane region" description="Helical" evidence="9">
    <location>
        <begin position="471"/>
        <end position="493"/>
    </location>
</feature>
<proteinExistence type="predicted"/>
<evidence type="ECO:0000256" key="8">
    <source>
        <dbReference type="SAM" id="MobiDB-lite"/>
    </source>
</evidence>
<evidence type="ECO:0000259" key="10">
    <source>
        <dbReference type="Pfam" id="PF13231"/>
    </source>
</evidence>
<sequence length="636" mass="66503">MGDMATTLSMPGAPVPGVDSQVTGRFGLSSTAWRRIALGALLLATAITYLWNITINGMGNGFYAGAAQAGSKNWEALLFGSVDPDNFITVDKPPVSQWVMGLSGQIFGFSSASMLIPEALMAVGAVALLYGAVRRISGTGAALFAGAAFALTPVVALMFRYNNPDAVMVLLMMFGAYCSVRAMERASAKWLMLAGAALGFAFLAKMLEGLMVAPAIGLAYLLIAPTTLRRRLVHLVAALGTFLLSSGWFVALTLLWPASSRPYLAGSTDNNFMNLVIGYNGLARILGRNQSDGPAKGTGPPAGFDQHGDFGGFGRQNPGLTRLFTGEFGFEMGWLLPAALLGLVFVLVVRARAPRTDLIRGGAVLFGGWLLVDGLVLSFMKGMVHPYYCLSVVPAMVALVAIGGREMWRGRDRIYGRISLFAMILMTGVWSWWLLDRNADWVPALRWAILAVTVVASVVLLLALSTRRCRLAAAALVLGVLAGGTGSAAYAFATIGQSHDGGGAQVGPAQPVRNGASGHGRQDQDGDNAQLDGLLEATDTKWSAAVNGSSAAAGLELATNTSVMAIGGFGGSDPVPSLTQFQADVANHQIGYYIAPGNQGGPGRGNQHADITAWVAANFAAKTVGSDTVYDLGTSP</sequence>
<keyword evidence="2" id="KW-1003">Cell membrane</keyword>
<evidence type="ECO:0000256" key="1">
    <source>
        <dbReference type="ARBA" id="ARBA00004651"/>
    </source>
</evidence>
<dbReference type="Proteomes" id="UP000467148">
    <property type="component" value="Chromosome"/>
</dbReference>